<gene>
    <name evidence="2" type="ORF">BU204_10340</name>
</gene>
<organism evidence="2 3">
    <name type="scientific">Actinophytocola xanthii</name>
    <dbReference type="NCBI Taxonomy" id="1912961"/>
    <lineage>
        <taxon>Bacteria</taxon>
        <taxon>Bacillati</taxon>
        <taxon>Actinomycetota</taxon>
        <taxon>Actinomycetes</taxon>
        <taxon>Pseudonocardiales</taxon>
        <taxon>Pseudonocardiaceae</taxon>
    </lineage>
</organism>
<sequence>MARKVGTSLVKARLAIMEPPAAVGAKPGGKLATVAFQFNPGTLALAKSTEWRRKPSRMADQASLPEFVGSGPRTLSVEVFLDATATHDNSVEEGVEKLMTACVPTQKSIQRKKPASPWVRFEWGTARSVSFDGVVSNLSVAYALFDVDGKPLRATCSVSIEEAGVGKPGQNPTSGSREARRTHRVVVGDSLPQLAWREYGDATAWRVIAEANDIDDPMVLMPGAELLVPAIQSSEPVR</sequence>
<dbReference type="RefSeq" id="WP_075125399.1">
    <property type="nucleotide sequence ID" value="NZ_MSIE01000015.1"/>
</dbReference>
<comment type="caution">
    <text evidence="2">The sequence shown here is derived from an EMBL/GenBank/DDBJ whole genome shotgun (WGS) entry which is preliminary data.</text>
</comment>
<dbReference type="Gene3D" id="3.10.350.10">
    <property type="entry name" value="LysM domain"/>
    <property type="match status" value="1"/>
</dbReference>
<dbReference type="CDD" id="cd00118">
    <property type="entry name" value="LysM"/>
    <property type="match status" value="1"/>
</dbReference>
<keyword evidence="3" id="KW-1185">Reference proteome</keyword>
<dbReference type="InterPro" id="IPR018392">
    <property type="entry name" value="LysM"/>
</dbReference>
<dbReference type="InterPro" id="IPR036779">
    <property type="entry name" value="LysM_dom_sf"/>
</dbReference>
<dbReference type="EMBL" id="MSIE01000015">
    <property type="protein sequence ID" value="OLF17607.1"/>
    <property type="molecule type" value="Genomic_DNA"/>
</dbReference>
<dbReference type="AlphaFoldDB" id="A0A1Q8CTE1"/>
<name>A0A1Q8CTE1_9PSEU</name>
<dbReference type="Pfam" id="PF19266">
    <property type="entry name" value="CIS_tube"/>
    <property type="match status" value="1"/>
</dbReference>
<feature type="domain" description="LysM" evidence="1">
    <location>
        <begin position="181"/>
        <end position="228"/>
    </location>
</feature>
<evidence type="ECO:0000313" key="2">
    <source>
        <dbReference type="EMBL" id="OLF17607.1"/>
    </source>
</evidence>
<evidence type="ECO:0000313" key="3">
    <source>
        <dbReference type="Proteomes" id="UP000185596"/>
    </source>
</evidence>
<evidence type="ECO:0000259" key="1">
    <source>
        <dbReference type="PROSITE" id="PS51782"/>
    </source>
</evidence>
<reference evidence="2 3" key="1">
    <citation type="submission" date="2016-12" db="EMBL/GenBank/DDBJ databases">
        <title>The draft genome sequence of Actinophytocola sp. 11-183.</title>
        <authorList>
            <person name="Wang W."/>
            <person name="Yuan L."/>
        </authorList>
    </citation>
    <scope>NUCLEOTIDE SEQUENCE [LARGE SCALE GENOMIC DNA]</scope>
    <source>
        <strain evidence="2 3">11-183</strain>
    </source>
</reference>
<dbReference type="Proteomes" id="UP000185596">
    <property type="component" value="Unassembled WGS sequence"/>
</dbReference>
<protein>
    <submittedName>
        <fullName evidence="2">Peptidase M23</fullName>
    </submittedName>
</protein>
<dbReference type="InterPro" id="IPR045361">
    <property type="entry name" value="CIS_tube_prot_N"/>
</dbReference>
<dbReference type="STRING" id="1912961.BU204_10340"/>
<proteinExistence type="predicted"/>
<dbReference type="PROSITE" id="PS51782">
    <property type="entry name" value="LYSM"/>
    <property type="match status" value="1"/>
</dbReference>
<accession>A0A1Q8CTE1</accession>